<evidence type="ECO:0000313" key="3">
    <source>
        <dbReference type="Proteomes" id="UP000576209"/>
    </source>
</evidence>
<keyword evidence="1" id="KW-1133">Transmembrane helix</keyword>
<feature type="transmembrane region" description="Helical" evidence="1">
    <location>
        <begin position="311"/>
        <end position="335"/>
    </location>
</feature>
<organism evidence="2 3">
    <name type="scientific">Neolewinella aquimaris</name>
    <dbReference type="NCBI Taxonomy" id="1835722"/>
    <lineage>
        <taxon>Bacteria</taxon>
        <taxon>Pseudomonadati</taxon>
        <taxon>Bacteroidota</taxon>
        <taxon>Saprospiria</taxon>
        <taxon>Saprospirales</taxon>
        <taxon>Lewinellaceae</taxon>
        <taxon>Neolewinella</taxon>
    </lineage>
</organism>
<protein>
    <submittedName>
        <fullName evidence="2">Uncharacterized protein</fullName>
    </submittedName>
</protein>
<feature type="transmembrane region" description="Helical" evidence="1">
    <location>
        <begin position="172"/>
        <end position="191"/>
    </location>
</feature>
<feature type="transmembrane region" description="Helical" evidence="1">
    <location>
        <begin position="104"/>
        <end position="124"/>
    </location>
</feature>
<feature type="transmembrane region" description="Helical" evidence="1">
    <location>
        <begin position="197"/>
        <end position="217"/>
    </location>
</feature>
<keyword evidence="3" id="KW-1185">Reference proteome</keyword>
<reference evidence="2 3" key="1">
    <citation type="submission" date="2020-08" db="EMBL/GenBank/DDBJ databases">
        <title>Genomic Encyclopedia of Type Strains, Phase IV (KMG-IV): sequencing the most valuable type-strain genomes for metagenomic binning, comparative biology and taxonomic classification.</title>
        <authorList>
            <person name="Goeker M."/>
        </authorList>
    </citation>
    <scope>NUCLEOTIDE SEQUENCE [LARGE SCALE GENOMIC DNA]</scope>
    <source>
        <strain evidence="2 3">DSM 105137</strain>
    </source>
</reference>
<evidence type="ECO:0000313" key="2">
    <source>
        <dbReference type="EMBL" id="MBB4079345.1"/>
    </source>
</evidence>
<sequence length="496" mass="54996">MASPNWSAALRPLFLILLLVLWGAAALTNWPTYSVDLAVLAMVADSFDFADPTSWYNGFYGVLGPMLLKLAMIAGWNIAGATVTANVIAFGGLFCCLDRYWSDLAFPGWPYLVGIFALIDPLIFPNLFSPGIFILTTSLLLTGIVLLVEYLASGRRLILLTSVVALSLSTNLRFDSILLLALVICALYFQSGVRTRLYVFILAMVPAACLYVGVNYAGTGSLIASEHTFFSTEIPWRDVDADYVFPTLTAQEGVKFYLRGIGQMLIYLLPMTLLLGWRSKLTATLLSLTAAIIAYFFIIRMHSSPRGLLPVVIWCYLTLVLVLHRIDFLTLVARLPAANRILLGLVLIFSFVALIALPNVLAIRTYSRAQQQMEEVNGILLQDSGFTSIDRVFSSKPAVWMPDRPPYYSLFTGSWARANPRISRFSPNLDITSTQSLHRNLIRREVSLAVYDSLHLSYYMQSSAERDTVHAFFSSAAVELLGIVGDNKVYCIVPLD</sequence>
<keyword evidence="1" id="KW-0812">Transmembrane</keyword>
<evidence type="ECO:0000256" key="1">
    <source>
        <dbReference type="SAM" id="Phobius"/>
    </source>
</evidence>
<feature type="transmembrane region" description="Helical" evidence="1">
    <location>
        <begin position="256"/>
        <end position="275"/>
    </location>
</feature>
<feature type="transmembrane region" description="Helical" evidence="1">
    <location>
        <begin position="130"/>
        <end position="152"/>
    </location>
</feature>
<dbReference type="AlphaFoldDB" id="A0A840E6U6"/>
<feature type="transmembrane region" description="Helical" evidence="1">
    <location>
        <begin position="281"/>
        <end position="299"/>
    </location>
</feature>
<dbReference type="Proteomes" id="UP000576209">
    <property type="component" value="Unassembled WGS sequence"/>
</dbReference>
<dbReference type="EMBL" id="JACIFF010000004">
    <property type="protein sequence ID" value="MBB4079345.1"/>
    <property type="molecule type" value="Genomic_DNA"/>
</dbReference>
<comment type="caution">
    <text evidence="2">The sequence shown here is derived from an EMBL/GenBank/DDBJ whole genome shotgun (WGS) entry which is preliminary data.</text>
</comment>
<name>A0A840E6U6_9BACT</name>
<keyword evidence="1" id="KW-0472">Membrane</keyword>
<gene>
    <name evidence="2" type="ORF">GGR28_001965</name>
</gene>
<feature type="transmembrane region" description="Helical" evidence="1">
    <location>
        <begin position="341"/>
        <end position="363"/>
    </location>
</feature>
<feature type="transmembrane region" description="Helical" evidence="1">
    <location>
        <begin position="73"/>
        <end position="97"/>
    </location>
</feature>
<dbReference type="RefSeq" id="WP_183495595.1">
    <property type="nucleotide sequence ID" value="NZ_JACIFF010000004.1"/>
</dbReference>
<proteinExistence type="predicted"/>
<accession>A0A840E6U6</accession>